<dbReference type="Gene3D" id="3.40.50.880">
    <property type="match status" value="1"/>
</dbReference>
<dbReference type="GeneID" id="90994818"/>
<dbReference type="PRINTS" id="PR00096">
    <property type="entry name" value="GATASE"/>
</dbReference>
<proteinExistence type="predicted"/>
<dbReference type="PROSITE" id="PS51273">
    <property type="entry name" value="GATASE_TYPE_1"/>
    <property type="match status" value="1"/>
</dbReference>
<dbReference type="PANTHER" id="PTHR43235">
    <property type="entry name" value="GLUTAMINE AMIDOTRANSFERASE PB2B2.05-RELATED"/>
    <property type="match status" value="1"/>
</dbReference>
<dbReference type="EMBL" id="FQTY01000001">
    <property type="protein sequence ID" value="SHE28062.1"/>
    <property type="molecule type" value="Genomic_DNA"/>
</dbReference>
<dbReference type="GO" id="GO:0005829">
    <property type="term" value="C:cytosol"/>
    <property type="evidence" value="ECO:0007669"/>
    <property type="project" value="TreeGrafter"/>
</dbReference>
<reference evidence="2" key="1">
    <citation type="submission" date="2016-11" db="EMBL/GenBank/DDBJ databases">
        <authorList>
            <person name="Varghese N."/>
            <person name="Submissions S."/>
        </authorList>
    </citation>
    <scope>NUCLEOTIDE SEQUENCE [LARGE SCALE GENOMIC DNA]</scope>
    <source>
        <strain evidence="2">DSM 18095</strain>
    </source>
</reference>
<keyword evidence="1" id="KW-0315">Glutamine amidotransferase</keyword>
<dbReference type="SUPFAM" id="SSF52317">
    <property type="entry name" value="Class I glutamine amidotransferase-like"/>
    <property type="match status" value="1"/>
</dbReference>
<dbReference type="PANTHER" id="PTHR43235:SF1">
    <property type="entry name" value="GLUTAMINE AMIDOTRANSFERASE PB2B2.05-RELATED"/>
    <property type="match status" value="1"/>
</dbReference>
<dbReference type="RefSeq" id="WP_072971678.1">
    <property type="nucleotide sequence ID" value="NZ_FQTY01000001.1"/>
</dbReference>
<dbReference type="InterPro" id="IPR044668">
    <property type="entry name" value="PuuD-like"/>
</dbReference>
<keyword evidence="2" id="KW-1185">Reference proteome</keyword>
<dbReference type="STRING" id="1123404.SAMN02745784_00125"/>
<protein>
    <submittedName>
        <fullName evidence="1">Putative glutamine amidotransferase</fullName>
    </submittedName>
</protein>
<evidence type="ECO:0000313" key="1">
    <source>
        <dbReference type="EMBL" id="SHE28062.1"/>
    </source>
</evidence>
<organism evidence="1 2">
    <name type="scientific">Tissierella praeacuta DSM 18095</name>
    <dbReference type="NCBI Taxonomy" id="1123404"/>
    <lineage>
        <taxon>Bacteria</taxon>
        <taxon>Bacillati</taxon>
        <taxon>Bacillota</taxon>
        <taxon>Tissierellia</taxon>
        <taxon>Tissierellales</taxon>
        <taxon>Tissierellaceae</taxon>
        <taxon>Tissierella</taxon>
    </lineage>
</organism>
<dbReference type="CDD" id="cd01745">
    <property type="entry name" value="GATase1_2"/>
    <property type="match status" value="1"/>
</dbReference>
<keyword evidence="1" id="KW-0808">Transferase</keyword>
<evidence type="ECO:0000313" key="2">
    <source>
        <dbReference type="Proteomes" id="UP000184114"/>
    </source>
</evidence>
<dbReference type="Pfam" id="PF07722">
    <property type="entry name" value="Peptidase_C26"/>
    <property type="match status" value="1"/>
</dbReference>
<accession>A0A1M4S780</accession>
<dbReference type="GO" id="GO:0016811">
    <property type="term" value="F:hydrolase activity, acting on carbon-nitrogen (but not peptide) bonds, in linear amides"/>
    <property type="evidence" value="ECO:0007669"/>
    <property type="project" value="InterPro"/>
</dbReference>
<sequence length="236" mass="26675">MKPIIGITTFESEQKGFHTVNSYYINSIFDAGGIPINIPIIYDEEDYDYYLNLVDGILFTGGLDISPLSYDENPLREVNDISAIRDKYEFGLFIKAYERKLPILGICRGHQLANIALGGSLYQDIGVQIPNTLGHSPIGISKDELYHSIDIKKDSKLYSIFETERIFVNSNHHQAIKKLGNNLSISAFSEDKIIEAIEATDERFLIGVQFHPECLAKRYSQFLNLFKAFILAAKSK</sequence>
<dbReference type="InterPro" id="IPR011697">
    <property type="entry name" value="Peptidase_C26"/>
</dbReference>
<dbReference type="InterPro" id="IPR029062">
    <property type="entry name" value="Class_I_gatase-like"/>
</dbReference>
<gene>
    <name evidence="1" type="ORF">SAMN02745784_00125</name>
</gene>
<dbReference type="GO" id="GO:0016740">
    <property type="term" value="F:transferase activity"/>
    <property type="evidence" value="ECO:0007669"/>
    <property type="project" value="UniProtKB-KW"/>
</dbReference>
<dbReference type="AlphaFoldDB" id="A0A1M4S780"/>
<name>A0A1M4S780_9FIRM</name>
<dbReference type="Proteomes" id="UP000184114">
    <property type="component" value="Unassembled WGS sequence"/>
</dbReference>